<comment type="caution">
    <text evidence="1">The sequence shown here is derived from an EMBL/GenBank/DDBJ whole genome shotgun (WGS) entry which is preliminary data.</text>
</comment>
<organism evidence="1 2">
    <name type="scientific">Candidatus Methylacidithermus pantelleriae</name>
    <dbReference type="NCBI Taxonomy" id="2744239"/>
    <lineage>
        <taxon>Bacteria</taxon>
        <taxon>Pseudomonadati</taxon>
        <taxon>Verrucomicrobiota</taxon>
        <taxon>Methylacidiphilae</taxon>
        <taxon>Methylacidiphilales</taxon>
        <taxon>Methylacidiphilaceae</taxon>
        <taxon>Candidatus Methylacidithermus</taxon>
    </lineage>
</organism>
<dbReference type="AlphaFoldDB" id="A0A8J2FRS4"/>
<evidence type="ECO:0000313" key="2">
    <source>
        <dbReference type="Proteomes" id="UP000663859"/>
    </source>
</evidence>
<dbReference type="Proteomes" id="UP000663859">
    <property type="component" value="Unassembled WGS sequence"/>
</dbReference>
<accession>A0A8J2FRS4</accession>
<protein>
    <submittedName>
        <fullName evidence="1">Uncharacterized protein</fullName>
    </submittedName>
</protein>
<proteinExistence type="predicted"/>
<name>A0A8J2FRS4_9BACT</name>
<keyword evidence="2" id="KW-1185">Reference proteome</keyword>
<sequence>MRVGPRGGLGQIFSRTVSGPSLGVGLESGQLGRGLVRRSPMENVFRFSKSKGGIVAGGVFP</sequence>
<evidence type="ECO:0000313" key="1">
    <source>
        <dbReference type="EMBL" id="CAF0689839.1"/>
    </source>
</evidence>
<reference evidence="1" key="1">
    <citation type="submission" date="2021-02" db="EMBL/GenBank/DDBJ databases">
        <authorList>
            <person name="Cremers G."/>
            <person name="Picone N."/>
        </authorList>
    </citation>
    <scope>NUCLEOTIDE SEQUENCE</scope>
    <source>
        <strain evidence="1">PQ17</strain>
    </source>
</reference>
<gene>
    <name evidence="1" type="ORF">MPNT_10393</name>
</gene>
<dbReference type="EMBL" id="CAJNOB010000001">
    <property type="protein sequence ID" value="CAF0689839.1"/>
    <property type="molecule type" value="Genomic_DNA"/>
</dbReference>